<keyword evidence="3" id="KW-1185">Reference proteome</keyword>
<dbReference type="RefSeq" id="WP_344502567.1">
    <property type="nucleotide sequence ID" value="NZ_BAAAQD010000005.1"/>
</dbReference>
<protein>
    <recommendedName>
        <fullName evidence="1">DUF7919 domain-containing protein</fullName>
    </recommendedName>
</protein>
<sequence length="209" mass="23524">MEYPDLSPYEYYEFPLPMRNVGWLGPSFIPRPPAPDVDPRPLRAASRARSNVMLGWHDCPWCPGTTAPHDGNGEYHYYAHDGEVYAAPVMLLHYVEVHGYRPPEQFLQALRVPGELPWDDRAERLATLLFDPSEDVPLRAAGIVDLASWKHPRTIDVLLRAAHDPQLVDAGVDIGRALALLPYDVPADDLPELVRWGFDLQRTNDGANP</sequence>
<proteinExistence type="predicted"/>
<dbReference type="Proteomes" id="UP001501470">
    <property type="component" value="Unassembled WGS sequence"/>
</dbReference>
<evidence type="ECO:0000313" key="3">
    <source>
        <dbReference type="Proteomes" id="UP001501470"/>
    </source>
</evidence>
<dbReference type="InterPro" id="IPR057679">
    <property type="entry name" value="DUF7919"/>
</dbReference>
<feature type="domain" description="DUF7919" evidence="1">
    <location>
        <begin position="1"/>
        <end position="110"/>
    </location>
</feature>
<reference evidence="2 3" key="1">
    <citation type="journal article" date="2019" name="Int. J. Syst. Evol. Microbiol.">
        <title>The Global Catalogue of Microorganisms (GCM) 10K type strain sequencing project: providing services to taxonomists for standard genome sequencing and annotation.</title>
        <authorList>
            <consortium name="The Broad Institute Genomics Platform"/>
            <consortium name="The Broad Institute Genome Sequencing Center for Infectious Disease"/>
            <person name="Wu L."/>
            <person name="Ma J."/>
        </authorList>
    </citation>
    <scope>NUCLEOTIDE SEQUENCE [LARGE SCALE GENOMIC DNA]</scope>
    <source>
        <strain evidence="2 3">JCM 15933</strain>
    </source>
</reference>
<organism evidence="2 3">
    <name type="scientific">Dactylosporangium maewongense</name>
    <dbReference type="NCBI Taxonomy" id="634393"/>
    <lineage>
        <taxon>Bacteria</taxon>
        <taxon>Bacillati</taxon>
        <taxon>Actinomycetota</taxon>
        <taxon>Actinomycetes</taxon>
        <taxon>Micromonosporales</taxon>
        <taxon>Micromonosporaceae</taxon>
        <taxon>Dactylosporangium</taxon>
    </lineage>
</organism>
<evidence type="ECO:0000259" key="1">
    <source>
        <dbReference type="Pfam" id="PF25535"/>
    </source>
</evidence>
<dbReference type="EMBL" id="BAAAQD010000005">
    <property type="protein sequence ID" value="GAA1514031.1"/>
    <property type="molecule type" value="Genomic_DNA"/>
</dbReference>
<dbReference type="Pfam" id="PF25535">
    <property type="entry name" value="DUF7919"/>
    <property type="match status" value="1"/>
</dbReference>
<accession>A0ABN2A962</accession>
<gene>
    <name evidence="2" type="ORF">GCM10009827_030870</name>
</gene>
<name>A0ABN2A962_9ACTN</name>
<evidence type="ECO:0000313" key="2">
    <source>
        <dbReference type="EMBL" id="GAA1514031.1"/>
    </source>
</evidence>
<comment type="caution">
    <text evidence="2">The sequence shown here is derived from an EMBL/GenBank/DDBJ whole genome shotgun (WGS) entry which is preliminary data.</text>
</comment>